<reference evidence="1" key="1">
    <citation type="submission" date="2014-09" db="EMBL/GenBank/DDBJ databases">
        <authorList>
            <person name="Magalhaes I.L.F."/>
            <person name="Oliveira U."/>
            <person name="Santos F.R."/>
            <person name="Vidigal T.H.D.A."/>
            <person name="Brescovit A.D."/>
            <person name="Santos A.J."/>
        </authorList>
    </citation>
    <scope>NUCLEOTIDE SEQUENCE</scope>
    <source>
        <tissue evidence="1">Shoot tissue taken approximately 20 cm above the soil surface</tissue>
    </source>
</reference>
<protein>
    <submittedName>
        <fullName evidence="1">Uncharacterized protein</fullName>
    </submittedName>
</protein>
<dbReference type="EMBL" id="GBRH01218117">
    <property type="protein sequence ID" value="JAD79778.1"/>
    <property type="molecule type" value="Transcribed_RNA"/>
</dbReference>
<name>A0A0A9CZB1_ARUDO</name>
<proteinExistence type="predicted"/>
<accession>A0A0A9CZB1</accession>
<reference evidence="1" key="2">
    <citation type="journal article" date="2015" name="Data Brief">
        <title>Shoot transcriptome of the giant reed, Arundo donax.</title>
        <authorList>
            <person name="Barrero R.A."/>
            <person name="Guerrero F.D."/>
            <person name="Moolhuijzen P."/>
            <person name="Goolsby J.A."/>
            <person name="Tidwell J."/>
            <person name="Bellgard S.E."/>
            <person name="Bellgard M.I."/>
        </authorList>
    </citation>
    <scope>NUCLEOTIDE SEQUENCE</scope>
    <source>
        <tissue evidence="1">Shoot tissue taken approximately 20 cm above the soil surface</tissue>
    </source>
</reference>
<organism evidence="1">
    <name type="scientific">Arundo donax</name>
    <name type="common">Giant reed</name>
    <name type="synonym">Donax arundinaceus</name>
    <dbReference type="NCBI Taxonomy" id="35708"/>
    <lineage>
        <taxon>Eukaryota</taxon>
        <taxon>Viridiplantae</taxon>
        <taxon>Streptophyta</taxon>
        <taxon>Embryophyta</taxon>
        <taxon>Tracheophyta</taxon>
        <taxon>Spermatophyta</taxon>
        <taxon>Magnoliopsida</taxon>
        <taxon>Liliopsida</taxon>
        <taxon>Poales</taxon>
        <taxon>Poaceae</taxon>
        <taxon>PACMAD clade</taxon>
        <taxon>Arundinoideae</taxon>
        <taxon>Arundineae</taxon>
        <taxon>Arundo</taxon>
    </lineage>
</organism>
<dbReference type="AlphaFoldDB" id="A0A0A9CZB1"/>
<evidence type="ECO:0000313" key="1">
    <source>
        <dbReference type="EMBL" id="JAD79778.1"/>
    </source>
</evidence>
<sequence length="54" mass="6208">MILCSKPQKMYSSKGSSEEFFREHQFHLCSPDYPTSVEISLGHFYSFNVGFLGL</sequence>